<sequence>MLAAPRVLAAGGQPALMPLNVPKEIKRVNKQGLVELSSKSEHLNLDRGRGPGWLDQYLADDVTGSLRAILLERLPKP</sequence>
<comment type="caution">
    <text evidence="1">The sequence shown here is derived from an EMBL/GenBank/DDBJ whole genome shotgun (WGS) entry which is preliminary data.</text>
</comment>
<dbReference type="Proteomes" id="UP001154015">
    <property type="component" value="Unassembled WGS sequence"/>
</dbReference>
<evidence type="ECO:0000313" key="2">
    <source>
        <dbReference type="Proteomes" id="UP001154015"/>
    </source>
</evidence>
<gene>
    <name evidence="1" type="ORF">SGL43_07054</name>
</gene>
<keyword evidence="2" id="KW-1185">Reference proteome</keyword>
<reference evidence="1" key="1">
    <citation type="submission" date="2022-03" db="EMBL/GenBank/DDBJ databases">
        <authorList>
            <person name="Leyn A S."/>
        </authorList>
    </citation>
    <scope>NUCLEOTIDE SEQUENCE</scope>
    <source>
        <strain evidence="1">Streptomyces globisporus 4-3</strain>
    </source>
</reference>
<protein>
    <submittedName>
        <fullName evidence="1">Uncharacterized protein</fullName>
    </submittedName>
</protein>
<name>A0ABN8VFT6_STRGL</name>
<dbReference type="EMBL" id="CAKXYP010000030">
    <property type="protein sequence ID" value="CAH9419998.1"/>
    <property type="molecule type" value="Genomic_DNA"/>
</dbReference>
<organism evidence="1 2">
    <name type="scientific">Streptomyces globisporus</name>
    <dbReference type="NCBI Taxonomy" id="1908"/>
    <lineage>
        <taxon>Bacteria</taxon>
        <taxon>Bacillati</taxon>
        <taxon>Actinomycetota</taxon>
        <taxon>Actinomycetes</taxon>
        <taxon>Kitasatosporales</taxon>
        <taxon>Streptomycetaceae</taxon>
        <taxon>Streptomyces</taxon>
    </lineage>
</organism>
<proteinExistence type="predicted"/>
<accession>A0ABN8VFT6</accession>
<evidence type="ECO:0000313" key="1">
    <source>
        <dbReference type="EMBL" id="CAH9419998.1"/>
    </source>
</evidence>